<keyword evidence="2" id="KW-1185">Reference proteome</keyword>
<reference evidence="2" key="1">
    <citation type="submission" date="2023-07" db="EMBL/GenBank/DDBJ databases">
        <title>30 novel species of actinomycetes from the DSMZ collection.</title>
        <authorList>
            <person name="Nouioui I."/>
        </authorList>
    </citation>
    <scope>NUCLEOTIDE SEQUENCE [LARGE SCALE GENOMIC DNA]</scope>
    <source>
        <strain evidence="2">DSM 45834</strain>
    </source>
</reference>
<evidence type="ECO:0000313" key="1">
    <source>
        <dbReference type="EMBL" id="MDT0348100.1"/>
    </source>
</evidence>
<organism evidence="1 2">
    <name type="scientific">Pseudonocardia charpentierae</name>
    <dbReference type="NCBI Taxonomy" id="3075545"/>
    <lineage>
        <taxon>Bacteria</taxon>
        <taxon>Bacillati</taxon>
        <taxon>Actinomycetota</taxon>
        <taxon>Actinomycetes</taxon>
        <taxon>Pseudonocardiales</taxon>
        <taxon>Pseudonocardiaceae</taxon>
        <taxon>Pseudonocardia</taxon>
    </lineage>
</organism>
<name>A0ABU2N2V5_9PSEU</name>
<protein>
    <submittedName>
        <fullName evidence="1">Uncharacterized protein</fullName>
    </submittedName>
</protein>
<dbReference type="Proteomes" id="UP001183202">
    <property type="component" value="Unassembled WGS sequence"/>
</dbReference>
<dbReference type="EMBL" id="JAVREJ010000001">
    <property type="protein sequence ID" value="MDT0348100.1"/>
    <property type="molecule type" value="Genomic_DNA"/>
</dbReference>
<comment type="caution">
    <text evidence="1">The sequence shown here is derived from an EMBL/GenBank/DDBJ whole genome shotgun (WGS) entry which is preliminary data.</text>
</comment>
<proteinExistence type="predicted"/>
<evidence type="ECO:0000313" key="2">
    <source>
        <dbReference type="Proteomes" id="UP001183202"/>
    </source>
</evidence>
<accession>A0ABU2N2V5</accession>
<dbReference type="RefSeq" id="WP_311553999.1">
    <property type="nucleotide sequence ID" value="NZ_JAVREJ010000001.1"/>
</dbReference>
<sequence length="92" mass="10056">MHLGVVHTIRDRAAWDRAFFADKEFPPGFTLFGTVTQDDISRAICIWDAPSVDDLQRTLDEMFGDAAVNDCFVADPARSVNLAAPQTSAAQA</sequence>
<gene>
    <name evidence="1" type="ORF">RM445_01000</name>
</gene>